<accession>A0AAD1XK05</accession>
<proteinExistence type="predicted"/>
<keyword evidence="3" id="KW-1185">Reference proteome</keyword>
<comment type="caution">
    <text evidence="2">The sequence shown here is derived from an EMBL/GenBank/DDBJ whole genome shotgun (WGS) entry which is preliminary data.</text>
</comment>
<dbReference type="AlphaFoldDB" id="A0AAD1XK05"/>
<dbReference type="EMBL" id="CAMPGE010015479">
    <property type="protein sequence ID" value="CAI2374099.1"/>
    <property type="molecule type" value="Genomic_DNA"/>
</dbReference>
<reference evidence="2" key="1">
    <citation type="submission" date="2023-07" db="EMBL/GenBank/DDBJ databases">
        <authorList>
            <consortium name="AG Swart"/>
            <person name="Singh M."/>
            <person name="Singh A."/>
            <person name="Seah K."/>
            <person name="Emmerich C."/>
        </authorList>
    </citation>
    <scope>NUCLEOTIDE SEQUENCE</scope>
    <source>
        <strain evidence="2">DP1</strain>
    </source>
</reference>
<dbReference type="InterPro" id="IPR000873">
    <property type="entry name" value="AMP-dep_synth/lig_dom"/>
</dbReference>
<evidence type="ECO:0000313" key="3">
    <source>
        <dbReference type="Proteomes" id="UP001295684"/>
    </source>
</evidence>
<organism evidence="2 3">
    <name type="scientific">Euplotes crassus</name>
    <dbReference type="NCBI Taxonomy" id="5936"/>
    <lineage>
        <taxon>Eukaryota</taxon>
        <taxon>Sar</taxon>
        <taxon>Alveolata</taxon>
        <taxon>Ciliophora</taxon>
        <taxon>Intramacronucleata</taxon>
        <taxon>Spirotrichea</taxon>
        <taxon>Hypotrichia</taxon>
        <taxon>Euplotida</taxon>
        <taxon>Euplotidae</taxon>
        <taxon>Moneuplotes</taxon>
    </lineage>
</organism>
<dbReference type="Proteomes" id="UP001295684">
    <property type="component" value="Unassembled WGS sequence"/>
</dbReference>
<dbReference type="SUPFAM" id="SSF56801">
    <property type="entry name" value="Acetyl-CoA synthetase-like"/>
    <property type="match status" value="1"/>
</dbReference>
<protein>
    <recommendedName>
        <fullName evidence="1">AMP-dependent synthetase/ligase domain-containing protein</fullName>
    </recommendedName>
</protein>
<dbReference type="Gene3D" id="3.40.50.12780">
    <property type="entry name" value="N-terminal domain of ligase-like"/>
    <property type="match status" value="1"/>
</dbReference>
<name>A0AAD1XK05_EUPCR</name>
<dbReference type="Pfam" id="PF00501">
    <property type="entry name" value="AMP-binding"/>
    <property type="match status" value="1"/>
</dbReference>
<evidence type="ECO:0000259" key="1">
    <source>
        <dbReference type="Pfam" id="PF00501"/>
    </source>
</evidence>
<evidence type="ECO:0000313" key="2">
    <source>
        <dbReference type="EMBL" id="CAI2374099.1"/>
    </source>
</evidence>
<sequence length="338" mass="37886">MKFARTFCFVSKYSEDSIPGAIKQARRENEWIDVARFHSQNQNWTIKELDQYSAAFAYGLVERGYTPGDKLLLWVDEESAAEVAVAHIGAIKAGVSVVSVNSNDEIHHIRDTLYQSGAHGILFSPHTSVDARTQRANLLLDLMPELIDHVPGQTLKVGDFPELRHVIHTGHSTIRGTSKFKETLLYAKSEQTNLKLPGTTGDVSAVEYYKEGEYIADITNNEFLGKSQEIWKSHLSHGNKSLPVFLTLSLQSPLGFATFLSSVTNGRKVFVPSTYNVAKIIKSFGYQRSDTLVCDEALYNFKTPGHKAEEVEENKSHFEKILVPSDSTGFEFNVYNEF</sequence>
<feature type="domain" description="AMP-dependent synthetase/ligase" evidence="1">
    <location>
        <begin position="33"/>
        <end position="139"/>
    </location>
</feature>
<gene>
    <name evidence="2" type="ORF">ECRASSUSDP1_LOCUS15450</name>
</gene>
<dbReference type="InterPro" id="IPR042099">
    <property type="entry name" value="ANL_N_sf"/>
</dbReference>